<dbReference type="InterPro" id="IPR050483">
    <property type="entry name" value="CoA-transferase_III_domain"/>
</dbReference>
<dbReference type="PANTHER" id="PTHR48207">
    <property type="entry name" value="SUCCINATE--HYDROXYMETHYLGLUTARATE COA-TRANSFERASE"/>
    <property type="match status" value="1"/>
</dbReference>
<gene>
    <name evidence="2" type="ORF">MNBD_CHLOROFLEXI01-4610</name>
</gene>
<reference evidence="2" key="1">
    <citation type="submission" date="2018-06" db="EMBL/GenBank/DDBJ databases">
        <authorList>
            <person name="Zhirakovskaya E."/>
        </authorList>
    </citation>
    <scope>NUCLEOTIDE SEQUENCE</scope>
</reference>
<organism evidence="2">
    <name type="scientific">hydrothermal vent metagenome</name>
    <dbReference type="NCBI Taxonomy" id="652676"/>
    <lineage>
        <taxon>unclassified sequences</taxon>
        <taxon>metagenomes</taxon>
        <taxon>ecological metagenomes</taxon>
    </lineage>
</organism>
<dbReference type="GO" id="GO:0008410">
    <property type="term" value="F:CoA-transferase activity"/>
    <property type="evidence" value="ECO:0007669"/>
    <property type="project" value="TreeGrafter"/>
</dbReference>
<accession>A0A3B0USE0</accession>
<proteinExistence type="predicted"/>
<dbReference type="PANTHER" id="PTHR48207:SF3">
    <property type="entry name" value="SUCCINATE--HYDROXYMETHYLGLUTARATE COA-TRANSFERASE"/>
    <property type="match status" value="1"/>
</dbReference>
<dbReference type="Gene3D" id="3.30.1540.10">
    <property type="entry name" value="formyl-coa transferase, domain 3"/>
    <property type="match status" value="1"/>
</dbReference>
<dbReference type="Gene3D" id="3.40.50.10540">
    <property type="entry name" value="Crotonobetainyl-coa:carnitine coa-transferase, domain 1"/>
    <property type="match status" value="1"/>
</dbReference>
<evidence type="ECO:0000256" key="1">
    <source>
        <dbReference type="ARBA" id="ARBA00022679"/>
    </source>
</evidence>
<dbReference type="Pfam" id="PF02515">
    <property type="entry name" value="CoA_transf_3"/>
    <property type="match status" value="1"/>
</dbReference>
<dbReference type="InterPro" id="IPR023606">
    <property type="entry name" value="CoA-Trfase_III_dom_1_sf"/>
</dbReference>
<dbReference type="InterPro" id="IPR003673">
    <property type="entry name" value="CoA-Trfase_fam_III"/>
</dbReference>
<dbReference type="EMBL" id="UOEU01000180">
    <property type="protein sequence ID" value="VAW31213.1"/>
    <property type="molecule type" value="Genomic_DNA"/>
</dbReference>
<name>A0A3B0USE0_9ZZZZ</name>
<dbReference type="InterPro" id="IPR044855">
    <property type="entry name" value="CoA-Trfase_III_dom3_sf"/>
</dbReference>
<keyword evidence="1" id="KW-0808">Transferase</keyword>
<dbReference type="AlphaFoldDB" id="A0A3B0USE0"/>
<evidence type="ECO:0000313" key="2">
    <source>
        <dbReference type="EMBL" id="VAW31213.1"/>
    </source>
</evidence>
<protein>
    <submittedName>
        <fullName evidence="2">L-carnitine dehydratase/bile acid-inducible protein F</fullName>
    </submittedName>
</protein>
<dbReference type="SUPFAM" id="SSF89796">
    <property type="entry name" value="CoA-transferase family III (CaiB/BaiF)"/>
    <property type="match status" value="1"/>
</dbReference>
<sequence length="405" mass="44235">MTQTLGLLNGIRIIDLTRVLAGPYCTQLLGDLGADVIKIEAPGRGDDTRHWGPPFTDAPDGERGESAYFLAANRNKRSLTLNLKSEKGLEILKGLIRQGDVLVENFRTGTLARWGLDYKALQTVRPGLIYCAITGYGSDGPYKDRAGYDFMVQAMGGFMSVTGPADGDMTRAGIAIGDLATGIFASNAILAALFARERTGQGQRIDMALLDSQVALMSYVASNYLVSGELPGRFGNGHPNIVPYQEFQARDQQFAFACGNDNQWQKFCTAVSHPEWITDERFATNTARIANRATVIDMLNELFASRNAAEWMALCDEISIPSAPINDMAQVFDNPQVKARNTRLDIPHPTAGSVPLVNSPLKIPTNPTSVRYPPPTLGQHSNEILQELLGYNKTAVNNLRKENIV</sequence>